<feature type="transmembrane region" description="Helical" evidence="7">
    <location>
        <begin position="332"/>
        <end position="352"/>
    </location>
</feature>
<feature type="transmembrane region" description="Helical" evidence="7">
    <location>
        <begin position="167"/>
        <end position="189"/>
    </location>
</feature>
<evidence type="ECO:0000256" key="5">
    <source>
        <dbReference type="ARBA" id="ARBA00022989"/>
    </source>
</evidence>
<evidence type="ECO:0000256" key="1">
    <source>
        <dbReference type="ARBA" id="ARBA00004651"/>
    </source>
</evidence>
<protein>
    <submittedName>
        <fullName evidence="9">Antiseptic resistance protein</fullName>
    </submittedName>
</protein>
<comment type="caution">
    <text evidence="9">The sequence shown here is derived from an EMBL/GenBank/DDBJ whole genome shotgun (WGS) entry which is preliminary data.</text>
</comment>
<dbReference type="Pfam" id="PF07690">
    <property type="entry name" value="MFS_1"/>
    <property type="match status" value="1"/>
</dbReference>
<dbReference type="EMBL" id="CALBWS010000055">
    <property type="protein sequence ID" value="CAH2717602.1"/>
    <property type="molecule type" value="Genomic_DNA"/>
</dbReference>
<dbReference type="PANTHER" id="PTHR42718:SF47">
    <property type="entry name" value="METHYL VIOLOGEN RESISTANCE PROTEIN SMVA"/>
    <property type="match status" value="1"/>
</dbReference>
<keyword evidence="4 7" id="KW-0812">Transmembrane</keyword>
<feature type="transmembrane region" description="Helical" evidence="7">
    <location>
        <begin position="226"/>
        <end position="247"/>
    </location>
</feature>
<feature type="transmembrane region" description="Helical" evidence="7">
    <location>
        <begin position="474"/>
        <end position="498"/>
    </location>
</feature>
<evidence type="ECO:0000259" key="8">
    <source>
        <dbReference type="PROSITE" id="PS50850"/>
    </source>
</evidence>
<feature type="transmembrane region" description="Helical" evidence="7">
    <location>
        <begin position="139"/>
        <end position="161"/>
    </location>
</feature>
<keyword evidence="10" id="KW-1185">Reference proteome</keyword>
<dbReference type="PANTHER" id="PTHR42718">
    <property type="entry name" value="MAJOR FACILITATOR SUPERFAMILY MULTIDRUG TRANSPORTER MFSC"/>
    <property type="match status" value="1"/>
</dbReference>
<feature type="transmembrane region" description="Helical" evidence="7">
    <location>
        <begin position="305"/>
        <end position="325"/>
    </location>
</feature>
<dbReference type="Proteomes" id="UP000838308">
    <property type="component" value="Unassembled WGS sequence"/>
</dbReference>
<sequence length="510" mass="53919">MTVIQKKADAKDWLGLAVLVFASLLVSIDLFVLVLALPYLSIDLKASSVEQIWIMDIYGFMLAGFLITMGTLGDRIGRRKLLLIGASAFGFASVLSAFSINPVMLIMSRALLGIAGATIAPSTLALISTMFSDSKQRGIAISIWMAGFMGGAAIGPLIGGILLANYWWGSVFLLGVPAMIVLVLLGPLLLPEYRNTNAGRLDLFSVFLSLASILPLIYGFKEIANYGWNLLNFLLILAGLGISVVFVKRQRMLTNPLLDLRLFSDRTLSTAVGGQLAGTMLMGIIMLLVTQYLQLVKGLPPLQTALWMLPAVSAQMISFLVSPIIAQKIRPAYLIGGGLAASVTGLLLLSQVEMNTGLTLLVAGYALTSFGSGPLMTLSPNMIIGSAPPERAGSAGGLSQTSAEFGFALGLAVLGSISTAVYRNRMADLIPQELPNRASLIARDNIAGAIKVAQDIPNSLGHSLLTIAREAFTIGMNTVAGVSAVLLLVVAVIIVTMLRHVNLSKGSTDN</sequence>
<dbReference type="PROSITE" id="PS50850">
    <property type="entry name" value="MFS"/>
    <property type="match status" value="1"/>
</dbReference>
<feature type="transmembrane region" description="Helical" evidence="7">
    <location>
        <begin position="106"/>
        <end position="127"/>
    </location>
</feature>
<evidence type="ECO:0000313" key="10">
    <source>
        <dbReference type="Proteomes" id="UP000838308"/>
    </source>
</evidence>
<feature type="transmembrane region" description="Helical" evidence="7">
    <location>
        <begin position="52"/>
        <end position="69"/>
    </location>
</feature>
<proteinExistence type="predicted"/>
<keyword evidence="3" id="KW-1003">Cell membrane</keyword>
<dbReference type="InterPro" id="IPR011701">
    <property type="entry name" value="MFS"/>
</dbReference>
<gene>
    <name evidence="9" type="primary">qacA</name>
    <name evidence="9" type="ORF">BACCIP111895_04818</name>
</gene>
<dbReference type="SUPFAM" id="SSF103473">
    <property type="entry name" value="MFS general substrate transporter"/>
    <property type="match status" value="1"/>
</dbReference>
<evidence type="ECO:0000256" key="2">
    <source>
        <dbReference type="ARBA" id="ARBA00022448"/>
    </source>
</evidence>
<keyword evidence="2" id="KW-0813">Transport</keyword>
<name>A0ABM9EY39_9BACI</name>
<dbReference type="RefSeq" id="WP_248737814.1">
    <property type="nucleotide sequence ID" value="NZ_CALBWS010000055.1"/>
</dbReference>
<feature type="transmembrane region" description="Helical" evidence="7">
    <location>
        <begin position="81"/>
        <end position="100"/>
    </location>
</feature>
<feature type="transmembrane region" description="Helical" evidence="7">
    <location>
        <begin position="405"/>
        <end position="422"/>
    </location>
</feature>
<evidence type="ECO:0000256" key="7">
    <source>
        <dbReference type="SAM" id="Phobius"/>
    </source>
</evidence>
<dbReference type="Gene3D" id="1.20.1720.10">
    <property type="entry name" value="Multidrug resistance protein D"/>
    <property type="match status" value="1"/>
</dbReference>
<evidence type="ECO:0000256" key="6">
    <source>
        <dbReference type="ARBA" id="ARBA00023136"/>
    </source>
</evidence>
<evidence type="ECO:0000256" key="4">
    <source>
        <dbReference type="ARBA" id="ARBA00022692"/>
    </source>
</evidence>
<dbReference type="InterPro" id="IPR020846">
    <property type="entry name" value="MFS_dom"/>
</dbReference>
<feature type="transmembrane region" description="Helical" evidence="7">
    <location>
        <begin position="12"/>
        <end position="40"/>
    </location>
</feature>
<feature type="domain" description="Major facilitator superfamily (MFS) profile" evidence="8">
    <location>
        <begin position="15"/>
        <end position="502"/>
    </location>
</feature>
<keyword evidence="6 7" id="KW-0472">Membrane</keyword>
<evidence type="ECO:0000256" key="3">
    <source>
        <dbReference type="ARBA" id="ARBA00022475"/>
    </source>
</evidence>
<comment type="subcellular location">
    <subcellularLocation>
        <location evidence="1">Cell membrane</location>
        <topology evidence="1">Multi-pass membrane protein</topology>
    </subcellularLocation>
</comment>
<dbReference type="CDD" id="cd17321">
    <property type="entry name" value="MFS_MMR_MDR_like"/>
    <property type="match status" value="1"/>
</dbReference>
<feature type="transmembrane region" description="Helical" evidence="7">
    <location>
        <begin position="201"/>
        <end position="220"/>
    </location>
</feature>
<evidence type="ECO:0000313" key="9">
    <source>
        <dbReference type="EMBL" id="CAH2717602.1"/>
    </source>
</evidence>
<reference evidence="9" key="1">
    <citation type="submission" date="2022-04" db="EMBL/GenBank/DDBJ databases">
        <authorList>
            <person name="Criscuolo A."/>
        </authorList>
    </citation>
    <scope>NUCLEOTIDE SEQUENCE</scope>
    <source>
        <strain evidence="9">CIP111895</strain>
    </source>
</reference>
<feature type="transmembrane region" description="Helical" evidence="7">
    <location>
        <begin position="268"/>
        <end position="293"/>
    </location>
</feature>
<dbReference type="Gene3D" id="1.20.1250.20">
    <property type="entry name" value="MFS general substrate transporter like domains"/>
    <property type="match status" value="1"/>
</dbReference>
<accession>A0ABM9EY39</accession>
<organism evidence="9 10">
    <name type="scientific">Neobacillus rhizosphaerae</name>
    <dbReference type="NCBI Taxonomy" id="2880965"/>
    <lineage>
        <taxon>Bacteria</taxon>
        <taxon>Bacillati</taxon>
        <taxon>Bacillota</taxon>
        <taxon>Bacilli</taxon>
        <taxon>Bacillales</taxon>
        <taxon>Bacillaceae</taxon>
        <taxon>Neobacillus</taxon>
    </lineage>
</organism>
<dbReference type="InterPro" id="IPR036259">
    <property type="entry name" value="MFS_trans_sf"/>
</dbReference>
<keyword evidence="5 7" id="KW-1133">Transmembrane helix</keyword>